<accession>A0A8H4ET01</accession>
<evidence type="ECO:0008006" key="4">
    <source>
        <dbReference type="Google" id="ProtNLM"/>
    </source>
</evidence>
<dbReference type="AlphaFoldDB" id="A0A8H4ET01"/>
<protein>
    <recommendedName>
        <fullName evidence="4">Restriction endonuclease domain-containing protein</fullName>
    </recommendedName>
</protein>
<name>A0A8H4ET01_GIGMA</name>
<reference evidence="2 3" key="1">
    <citation type="journal article" date="2019" name="Environ. Microbiol.">
        <title>At the nexus of three kingdoms: the genome of the mycorrhizal fungus Gigaspora margarita provides insights into plant, endobacterial and fungal interactions.</title>
        <authorList>
            <person name="Venice F."/>
            <person name="Ghignone S."/>
            <person name="Salvioli di Fossalunga A."/>
            <person name="Amselem J."/>
            <person name="Novero M."/>
            <person name="Xianan X."/>
            <person name="Sedzielewska Toro K."/>
            <person name="Morin E."/>
            <person name="Lipzen A."/>
            <person name="Grigoriev I.V."/>
            <person name="Henrissat B."/>
            <person name="Martin F.M."/>
            <person name="Bonfante P."/>
        </authorList>
    </citation>
    <scope>NUCLEOTIDE SEQUENCE [LARGE SCALE GENOMIC DNA]</scope>
    <source>
        <strain evidence="2 3">BEG34</strain>
    </source>
</reference>
<feature type="region of interest" description="Disordered" evidence="1">
    <location>
        <begin position="1"/>
        <end position="80"/>
    </location>
</feature>
<organism evidence="2 3">
    <name type="scientific">Gigaspora margarita</name>
    <dbReference type="NCBI Taxonomy" id="4874"/>
    <lineage>
        <taxon>Eukaryota</taxon>
        <taxon>Fungi</taxon>
        <taxon>Fungi incertae sedis</taxon>
        <taxon>Mucoromycota</taxon>
        <taxon>Glomeromycotina</taxon>
        <taxon>Glomeromycetes</taxon>
        <taxon>Diversisporales</taxon>
        <taxon>Gigasporaceae</taxon>
        <taxon>Gigaspora</taxon>
    </lineage>
</organism>
<feature type="compositionally biased region" description="Low complexity" evidence="1">
    <location>
        <begin position="31"/>
        <end position="72"/>
    </location>
</feature>
<proteinExistence type="predicted"/>
<gene>
    <name evidence="2" type="ORF">F8M41_026104</name>
</gene>
<dbReference type="OrthoDB" id="2391321at2759"/>
<evidence type="ECO:0000313" key="2">
    <source>
        <dbReference type="EMBL" id="KAF0548396.1"/>
    </source>
</evidence>
<dbReference type="Proteomes" id="UP000439903">
    <property type="component" value="Unassembled WGS sequence"/>
</dbReference>
<sequence length="348" mass="39066">MSTLGNDSGYEPLCNTNRSISKEKSPVSEASSNTTSRDSNITSRDSSISRDSNITSRDSNITLKGSSISRDSSTSRETASSIEISTNTALQLLKSNNTLAKFRELWWTQGNIHPSAKWEEASLPYLLISDVDWEKYTERTDFFNVHGSWEWINGNVYVYELPLGPHETCSRAIDRVICSKDPEMTLINLGSTRTKADNMGKEADGSFIPKHKPNHKPWPNLAIEVALSETETHLLDVVKNYWLSPGRAHDAIAVKLVPSDKIVSRMKVWHFCTDNRTLGELVPVTEFGFNTIDDENQILIQPQQFTININAECLFHGMSSDFRIPASIPNSLIIDFYNVLSGMEFDIP</sequence>
<keyword evidence="3" id="KW-1185">Reference proteome</keyword>
<evidence type="ECO:0000313" key="3">
    <source>
        <dbReference type="Proteomes" id="UP000439903"/>
    </source>
</evidence>
<comment type="caution">
    <text evidence="2">The sequence shown here is derived from an EMBL/GenBank/DDBJ whole genome shotgun (WGS) entry which is preliminary data.</text>
</comment>
<dbReference type="EMBL" id="WTPW01000097">
    <property type="protein sequence ID" value="KAF0548396.1"/>
    <property type="molecule type" value="Genomic_DNA"/>
</dbReference>
<evidence type="ECO:0000256" key="1">
    <source>
        <dbReference type="SAM" id="MobiDB-lite"/>
    </source>
</evidence>